<dbReference type="GO" id="GO:0008137">
    <property type="term" value="F:NADH dehydrogenase (ubiquinone) activity"/>
    <property type="evidence" value="ECO:0007669"/>
    <property type="project" value="InterPro"/>
</dbReference>
<dbReference type="GO" id="GO:0012505">
    <property type="term" value="C:endomembrane system"/>
    <property type="evidence" value="ECO:0007669"/>
    <property type="project" value="UniProtKB-SubCell"/>
</dbReference>
<dbReference type="Pfam" id="PF00361">
    <property type="entry name" value="Proton_antipo_M"/>
    <property type="match status" value="2"/>
</dbReference>
<keyword evidence="3 5" id="KW-1133">Transmembrane helix</keyword>
<dbReference type="InterPro" id="IPR010096">
    <property type="entry name" value="NADH-Q_OxRdtase_suN/2"/>
</dbReference>
<keyword evidence="5" id="KW-1278">Translocase</keyword>
<feature type="transmembrane region" description="Helical" evidence="5">
    <location>
        <begin position="229"/>
        <end position="251"/>
    </location>
</feature>
<evidence type="ECO:0000259" key="7">
    <source>
        <dbReference type="Pfam" id="PF00361"/>
    </source>
</evidence>
<dbReference type="EMBL" id="CP036425">
    <property type="protein sequence ID" value="QDU34128.1"/>
    <property type="molecule type" value="Genomic_DNA"/>
</dbReference>
<name>A0A517YV63_9BACT</name>
<keyword evidence="5" id="KW-0520">NAD</keyword>
<feature type="transmembrane region" description="Helical" evidence="5">
    <location>
        <begin position="187"/>
        <end position="209"/>
    </location>
</feature>
<keyword evidence="5" id="KW-0830">Ubiquinone</keyword>
<feature type="transmembrane region" description="Helical" evidence="5">
    <location>
        <begin position="157"/>
        <end position="175"/>
    </location>
</feature>
<proteinExistence type="inferred from homology"/>
<dbReference type="InterPro" id="IPR001750">
    <property type="entry name" value="ND/Mrp_TM"/>
</dbReference>
<feature type="transmembrane region" description="Helical" evidence="5">
    <location>
        <begin position="387"/>
        <end position="408"/>
    </location>
</feature>
<feature type="transmembrane region" description="Helical" evidence="5">
    <location>
        <begin position="313"/>
        <end position="332"/>
    </location>
</feature>
<evidence type="ECO:0000256" key="6">
    <source>
        <dbReference type="RuleBase" id="RU000320"/>
    </source>
</evidence>
<dbReference type="EC" id="7.1.1.-" evidence="5"/>
<dbReference type="PANTHER" id="PTHR22773">
    <property type="entry name" value="NADH DEHYDROGENASE"/>
    <property type="match status" value="1"/>
</dbReference>
<comment type="similarity">
    <text evidence="5">Belongs to the complex I subunit 2 family.</text>
</comment>
<feature type="transmembrane region" description="Helical" evidence="5">
    <location>
        <begin position="344"/>
        <end position="367"/>
    </location>
</feature>
<dbReference type="GO" id="GO:0005886">
    <property type="term" value="C:plasma membrane"/>
    <property type="evidence" value="ECO:0007669"/>
    <property type="project" value="UniProtKB-SubCell"/>
</dbReference>
<comment type="function">
    <text evidence="5">NDH-1 shuttles electrons from NADH, via FMN and iron-sulfur (Fe-S) centers, to quinones in the respiratory chain. The immediate electron acceptor for the enzyme in this species is believed to be ubiquinone. Couples the redox reaction to proton translocation (for every two electrons transferred, four hydrogen ions are translocated across the cytoplasmic membrane), and thus conserves the redox energy in a proton gradient.</text>
</comment>
<feature type="transmembrane region" description="Helical" evidence="5">
    <location>
        <begin position="435"/>
        <end position="460"/>
    </location>
</feature>
<keyword evidence="5" id="KW-0874">Quinone</keyword>
<dbReference type="HAMAP" id="MF_00445">
    <property type="entry name" value="NDH1_NuoN_1"/>
    <property type="match status" value="1"/>
</dbReference>
<keyword evidence="5" id="KW-0813">Transport</keyword>
<dbReference type="AlphaFoldDB" id="A0A517YV63"/>
<protein>
    <recommendedName>
        <fullName evidence="5">NADH-quinone oxidoreductase subunit N</fullName>
        <ecNumber evidence="5">7.1.1.-</ecNumber>
    </recommendedName>
    <alternativeName>
        <fullName evidence="5">NADH dehydrogenase I subunit N</fullName>
    </alternativeName>
    <alternativeName>
        <fullName evidence="5">NDH-1 subunit N</fullName>
    </alternativeName>
</protein>
<dbReference type="OrthoDB" id="9807568at2"/>
<evidence type="ECO:0000256" key="4">
    <source>
        <dbReference type="ARBA" id="ARBA00023136"/>
    </source>
</evidence>
<gene>
    <name evidence="5 8" type="primary">nuoN</name>
    <name evidence="8" type="ORF">KS4_21900</name>
</gene>
<dbReference type="PRINTS" id="PR01437">
    <property type="entry name" value="NUOXDRDTASE4"/>
</dbReference>
<dbReference type="GO" id="GO:0050136">
    <property type="term" value="F:NADH dehydrogenase (quinone) (non-electrogenic) activity"/>
    <property type="evidence" value="ECO:0007669"/>
    <property type="project" value="UniProtKB-UniRule"/>
</dbReference>
<keyword evidence="4 5" id="KW-0472">Membrane</keyword>
<evidence type="ECO:0000256" key="1">
    <source>
        <dbReference type="ARBA" id="ARBA00004127"/>
    </source>
</evidence>
<feature type="transmembrane region" description="Helical" evidence="5">
    <location>
        <begin position="466"/>
        <end position="486"/>
    </location>
</feature>
<sequence>MIDIMTTLTTLAQATSVDAINLSDHVNNLIPELILLIGGTICLITGLGRESGTRKFTAVIAAISLILAIAFIPEFSKLKAGLYEITDLRSFIKLAACGIGFLLILVSASVPDLLPQTQKAEEAKKFEPGNIYRGEYYAFFLFSIVGLMLTAGANDLVWLFLALELTSLPTYVMVATAKQNINAQEAAVKYFFLGALSSAIFLYGFALIYGATGYTDLAEIKNVIEAQYVANSGLSGMLLIGLIFSILGFCFKIAAFPMHYYAADVYQGASSAVTAFLAFVPKTAGFVALILILSTVGWNYGPDQNHLPQVIEMLLWVIAVITMFLGNVLGMIQTSVKRALAYSSIAHSGYIVVGLLAGAPAIAATAIAKYDGDTTLGLAIGDGIAAVMFYLVAYGLATVGSFAVLAALRKPNGEEIDSYADIAGLIKQHKVLASILALSVFSLLGMPPLIGFLGKIYIFGSAYKAGYVWLVIIAVVNSAISGAYYLRIANAAFFGKPAEGITYTKTPGRIAGALIGGVACLVLGLAGGFLVDTAGRAADQLPTEIKINDEQTAAYAPSLMTDTKGFSEIVTD</sequence>
<evidence type="ECO:0000313" key="9">
    <source>
        <dbReference type="Proteomes" id="UP000317369"/>
    </source>
</evidence>
<feature type="transmembrane region" description="Helical" evidence="5">
    <location>
        <begin position="29"/>
        <end position="48"/>
    </location>
</feature>
<feature type="domain" description="NADH:quinone oxidoreductase/Mrp antiporter transmembrane" evidence="7">
    <location>
        <begin position="377"/>
        <end position="481"/>
    </location>
</feature>
<dbReference type="GO" id="GO:0048038">
    <property type="term" value="F:quinone binding"/>
    <property type="evidence" value="ECO:0007669"/>
    <property type="project" value="UniProtKB-KW"/>
</dbReference>
<evidence type="ECO:0000256" key="3">
    <source>
        <dbReference type="ARBA" id="ARBA00022989"/>
    </source>
</evidence>
<feature type="transmembrane region" description="Helical" evidence="5">
    <location>
        <begin position="92"/>
        <end position="114"/>
    </location>
</feature>
<feature type="transmembrane region" description="Helical" evidence="5">
    <location>
        <begin position="272"/>
        <end position="293"/>
    </location>
</feature>
<feature type="transmembrane region" description="Helical" evidence="5">
    <location>
        <begin position="510"/>
        <end position="531"/>
    </location>
</feature>
<dbReference type="Proteomes" id="UP000317369">
    <property type="component" value="Chromosome"/>
</dbReference>
<organism evidence="8 9">
    <name type="scientific">Poriferisphaera corsica</name>
    <dbReference type="NCBI Taxonomy" id="2528020"/>
    <lineage>
        <taxon>Bacteria</taxon>
        <taxon>Pseudomonadati</taxon>
        <taxon>Planctomycetota</taxon>
        <taxon>Phycisphaerae</taxon>
        <taxon>Phycisphaerales</taxon>
        <taxon>Phycisphaeraceae</taxon>
        <taxon>Poriferisphaera</taxon>
    </lineage>
</organism>
<evidence type="ECO:0000256" key="2">
    <source>
        <dbReference type="ARBA" id="ARBA00022692"/>
    </source>
</evidence>
<dbReference type="KEGG" id="pcor:KS4_21900"/>
<feature type="transmembrane region" description="Helical" evidence="5">
    <location>
        <begin position="134"/>
        <end position="151"/>
    </location>
</feature>
<evidence type="ECO:0000256" key="5">
    <source>
        <dbReference type="HAMAP-Rule" id="MF_00445"/>
    </source>
</evidence>
<keyword evidence="2 5" id="KW-0812">Transmembrane</keyword>
<evidence type="ECO:0000313" key="8">
    <source>
        <dbReference type="EMBL" id="QDU34128.1"/>
    </source>
</evidence>
<comment type="catalytic activity">
    <reaction evidence="5">
        <text>a quinone + NADH + 5 H(+)(in) = a quinol + NAD(+) + 4 H(+)(out)</text>
        <dbReference type="Rhea" id="RHEA:57888"/>
        <dbReference type="ChEBI" id="CHEBI:15378"/>
        <dbReference type="ChEBI" id="CHEBI:24646"/>
        <dbReference type="ChEBI" id="CHEBI:57540"/>
        <dbReference type="ChEBI" id="CHEBI:57945"/>
        <dbReference type="ChEBI" id="CHEBI:132124"/>
    </reaction>
</comment>
<keyword evidence="9" id="KW-1185">Reference proteome</keyword>
<accession>A0A517YV63</accession>
<comment type="subcellular location">
    <subcellularLocation>
        <location evidence="5">Cell membrane</location>
        <topology evidence="5">Multi-pass membrane protein</topology>
    </subcellularLocation>
    <subcellularLocation>
        <location evidence="1">Endomembrane system</location>
        <topology evidence="1">Multi-pass membrane protein</topology>
    </subcellularLocation>
    <subcellularLocation>
        <location evidence="6">Membrane</location>
        <topology evidence="6">Multi-pass membrane protein</topology>
    </subcellularLocation>
</comment>
<keyword evidence="8" id="KW-0560">Oxidoreductase</keyword>
<feature type="transmembrane region" description="Helical" evidence="5">
    <location>
        <begin position="55"/>
        <end position="72"/>
    </location>
</feature>
<feature type="domain" description="NADH:quinone oxidoreductase/Mrp antiporter transmembrane" evidence="7">
    <location>
        <begin position="153"/>
        <end position="364"/>
    </location>
</feature>
<keyword evidence="5" id="KW-1003">Cell membrane</keyword>
<dbReference type="GO" id="GO:0042773">
    <property type="term" value="P:ATP synthesis coupled electron transport"/>
    <property type="evidence" value="ECO:0007669"/>
    <property type="project" value="InterPro"/>
</dbReference>
<comment type="subunit">
    <text evidence="5">NDH-1 is composed of 14 different subunits. Subunits NuoA, H, J, K, L, M, N constitute the membrane sector of the complex.</text>
</comment>
<reference evidence="8 9" key="1">
    <citation type="submission" date="2019-02" db="EMBL/GenBank/DDBJ databases">
        <title>Deep-cultivation of Planctomycetes and their phenomic and genomic characterization uncovers novel biology.</title>
        <authorList>
            <person name="Wiegand S."/>
            <person name="Jogler M."/>
            <person name="Boedeker C."/>
            <person name="Pinto D."/>
            <person name="Vollmers J."/>
            <person name="Rivas-Marin E."/>
            <person name="Kohn T."/>
            <person name="Peeters S.H."/>
            <person name="Heuer A."/>
            <person name="Rast P."/>
            <person name="Oberbeckmann S."/>
            <person name="Bunk B."/>
            <person name="Jeske O."/>
            <person name="Meyerdierks A."/>
            <person name="Storesund J.E."/>
            <person name="Kallscheuer N."/>
            <person name="Luecker S."/>
            <person name="Lage O.M."/>
            <person name="Pohl T."/>
            <person name="Merkel B.J."/>
            <person name="Hornburger P."/>
            <person name="Mueller R.-W."/>
            <person name="Bruemmer F."/>
            <person name="Labrenz M."/>
            <person name="Spormann A.M."/>
            <person name="Op den Camp H."/>
            <person name="Overmann J."/>
            <person name="Amann R."/>
            <person name="Jetten M.S.M."/>
            <person name="Mascher T."/>
            <person name="Medema M.H."/>
            <person name="Devos D.P."/>
            <person name="Kaster A.-K."/>
            <person name="Ovreas L."/>
            <person name="Rohde M."/>
            <person name="Galperin M.Y."/>
            <person name="Jogler C."/>
        </authorList>
    </citation>
    <scope>NUCLEOTIDE SEQUENCE [LARGE SCALE GENOMIC DNA]</scope>
    <source>
        <strain evidence="8 9">KS4</strain>
    </source>
</reference>
<dbReference type="InterPro" id="IPR003918">
    <property type="entry name" value="NADH_UbQ_OxRdtase"/>
</dbReference>